<dbReference type="GO" id="GO:0005829">
    <property type="term" value="C:cytosol"/>
    <property type="evidence" value="ECO:0007669"/>
    <property type="project" value="UniProtKB-SubCell"/>
</dbReference>
<dbReference type="InterPro" id="IPR001279">
    <property type="entry name" value="Metallo-B-lactamas"/>
</dbReference>
<dbReference type="PANTHER" id="PTHR23200:SF48">
    <property type="entry name" value="METALLO-BETA-LACTAMASE DOMAIN-CONTAINING PROTEIN 1"/>
    <property type="match status" value="1"/>
</dbReference>
<evidence type="ECO:0000256" key="1">
    <source>
        <dbReference type="ARBA" id="ARBA00004514"/>
    </source>
</evidence>
<reference evidence="9 10" key="1">
    <citation type="submission" date="2015-04" db="EMBL/GenBank/DDBJ databases">
        <authorList>
            <person name="Syromyatnikov M.Y."/>
            <person name="Popov V.N."/>
        </authorList>
    </citation>
    <scope>NUCLEOTIDE SEQUENCE [LARGE SCALE GENOMIC DNA]</scope>
</reference>
<dbReference type="InterPro" id="IPR043504">
    <property type="entry name" value="Peptidase_S1_PA_chymotrypsin"/>
</dbReference>
<dbReference type="InterPro" id="IPR001254">
    <property type="entry name" value="Trypsin_dom"/>
</dbReference>
<evidence type="ECO:0000256" key="6">
    <source>
        <dbReference type="ARBA" id="ARBA00044690"/>
    </source>
</evidence>
<dbReference type="InterPro" id="IPR036866">
    <property type="entry name" value="RibonucZ/Hydroxyglut_hydro"/>
</dbReference>
<dbReference type="GO" id="GO:0004252">
    <property type="term" value="F:serine-type endopeptidase activity"/>
    <property type="evidence" value="ECO:0007669"/>
    <property type="project" value="InterPro"/>
</dbReference>
<dbReference type="OrthoDB" id="10250730at2759"/>
<keyword evidence="10" id="KW-1185">Reference proteome</keyword>
<evidence type="ECO:0000256" key="4">
    <source>
        <dbReference type="ARBA" id="ARBA00024195"/>
    </source>
</evidence>
<dbReference type="SUPFAM" id="SSF56281">
    <property type="entry name" value="Metallo-hydrolase/oxidoreductase"/>
    <property type="match status" value="1"/>
</dbReference>
<comment type="function">
    <text evidence="7">Endoribonuclease that catalyzes the hydrolysis of histone-coding pre-mRNA 3'-end. Involved in histone pre-mRNA processing during the S-phase of the cell cycle, which is required for entering/progressing through S-phase. Cleaves histone pre-mRNA at a major and a minor cleavage site after the 5'-ACCCA-3' and the 5'-ACCCACA-3' sequence, respectively, and located downstream of the stem-loop. May require the presence of the HDE element located at the histone pre-RNA 3'-end to avoid non-specific cleavage.</text>
</comment>
<accession>A0A1J1I0R5</accession>
<gene>
    <name evidence="9" type="ORF">CLUMA_CG005965</name>
</gene>
<comment type="catalytic activity">
    <reaction evidence="6">
        <text>a ribonucleotidyl-ribonucleotide-RNA + H2O = a 3'-end ribonucleotide-RNA + a 5'-end 5'-phospho-ribonucleoside-RNA + H(+)</text>
        <dbReference type="Rhea" id="RHEA:68096"/>
        <dbReference type="Rhea" id="RHEA-COMP:15179"/>
        <dbReference type="Rhea" id="RHEA-COMP:17355"/>
        <dbReference type="Rhea" id="RHEA-COMP:17428"/>
        <dbReference type="ChEBI" id="CHEBI:15377"/>
        <dbReference type="ChEBI" id="CHEBI:15378"/>
        <dbReference type="ChEBI" id="CHEBI:74896"/>
        <dbReference type="ChEBI" id="CHEBI:138282"/>
        <dbReference type="ChEBI" id="CHEBI:173118"/>
    </reaction>
    <physiologicalReaction direction="left-to-right" evidence="6">
        <dbReference type="Rhea" id="RHEA:68097"/>
    </physiologicalReaction>
</comment>
<dbReference type="GO" id="GO:0006508">
    <property type="term" value="P:proteolysis"/>
    <property type="evidence" value="ECO:0007669"/>
    <property type="project" value="InterPro"/>
</dbReference>
<sequence>MEHENQIFELFVGYSLYDNVLNQMKANSSVTLIKGINKTILFDTLTAWDSELLLNELKRHHVEPDNIDYVICSHGHADHVGNLNLFLNAFHFVGTCKSHRNIYYSIDFDKGPYVIDDGIEVIATPGHTSTCASLIVRNTNLENNSSVAIVGDLFEKEEDIFNESLWLGAGSEYFKLQRQNRLKVAEMVDHIIPGHGPMFKYINQSNVSQVTSSTFYYVCNRIKAAIFRVLNLVLKMKSLSYHPFIFFALFSAVYSDDFICNTTGHFPFFVEIHKNDELLCYGTLVHRQWIVTSYQCVNFIKGNNLAIVKSQDQNQTITHIFDDFPTFNERKISLIRVTTNFIKTNFTNFIPISPDILSDYSLVQVVGSGNKTLHDVKFDYFINMGRDDNFWNRYPLFKLKPLRKGSTYFVGSPVISENKLYGIATDSQSSESRNDGYFADLSVAHDWIYQTINRFPNNHGKLSNDVEDTSTTSELF</sequence>
<protein>
    <recommendedName>
        <fullName evidence="3">Metallo-beta-lactamase domain-containing protein 1</fullName>
    </recommendedName>
    <alternativeName>
        <fullName evidence="5">Endoribonuclease MBLAC1</fullName>
    </alternativeName>
</protein>
<dbReference type="InterPro" id="IPR039344">
    <property type="entry name" value="MBLAC1"/>
</dbReference>
<organism evidence="9 10">
    <name type="scientific">Clunio marinus</name>
    <dbReference type="NCBI Taxonomy" id="568069"/>
    <lineage>
        <taxon>Eukaryota</taxon>
        <taxon>Metazoa</taxon>
        <taxon>Ecdysozoa</taxon>
        <taxon>Arthropoda</taxon>
        <taxon>Hexapoda</taxon>
        <taxon>Insecta</taxon>
        <taxon>Pterygota</taxon>
        <taxon>Neoptera</taxon>
        <taxon>Endopterygota</taxon>
        <taxon>Diptera</taxon>
        <taxon>Nematocera</taxon>
        <taxon>Chironomoidea</taxon>
        <taxon>Chironomidae</taxon>
        <taxon>Clunio</taxon>
    </lineage>
</organism>
<dbReference type="Pfam" id="PF00089">
    <property type="entry name" value="Trypsin"/>
    <property type="match status" value="1"/>
</dbReference>
<proteinExistence type="inferred from homology"/>
<evidence type="ECO:0000313" key="9">
    <source>
        <dbReference type="EMBL" id="CRK92422.1"/>
    </source>
</evidence>
<dbReference type="AlphaFoldDB" id="A0A1J1I0R5"/>
<dbReference type="SMART" id="SM00849">
    <property type="entry name" value="Lactamase_B"/>
    <property type="match status" value="1"/>
</dbReference>
<dbReference type="PANTHER" id="PTHR23200">
    <property type="entry name" value="METALLO-BETA-LACTAMASE DOMAIN-CONTAINING PROTEIN 1"/>
    <property type="match status" value="1"/>
</dbReference>
<comment type="subunit">
    <text evidence="2">Homodimer.</text>
</comment>
<evidence type="ECO:0000256" key="2">
    <source>
        <dbReference type="ARBA" id="ARBA00011738"/>
    </source>
</evidence>
<evidence type="ECO:0000259" key="8">
    <source>
        <dbReference type="SMART" id="SM00849"/>
    </source>
</evidence>
<evidence type="ECO:0000256" key="7">
    <source>
        <dbReference type="ARBA" id="ARBA00045869"/>
    </source>
</evidence>
<evidence type="ECO:0000256" key="5">
    <source>
        <dbReference type="ARBA" id="ARBA00032988"/>
    </source>
</evidence>
<dbReference type="Gene3D" id="3.60.15.10">
    <property type="entry name" value="Ribonuclease Z/Hydroxyacylglutathione hydrolase-like"/>
    <property type="match status" value="1"/>
</dbReference>
<dbReference type="EMBL" id="CVRI01000027">
    <property type="protein sequence ID" value="CRK92422.1"/>
    <property type="molecule type" value="Genomic_DNA"/>
</dbReference>
<evidence type="ECO:0000313" key="10">
    <source>
        <dbReference type="Proteomes" id="UP000183832"/>
    </source>
</evidence>
<comment type="subcellular location">
    <subcellularLocation>
        <location evidence="1">Cytoplasm</location>
        <location evidence="1">Cytosol</location>
    </subcellularLocation>
</comment>
<feature type="domain" description="Metallo-beta-lactamase" evidence="8">
    <location>
        <begin position="27"/>
        <end position="195"/>
    </location>
</feature>
<dbReference type="Gene3D" id="2.40.10.10">
    <property type="entry name" value="Trypsin-like serine proteases"/>
    <property type="match status" value="1"/>
</dbReference>
<name>A0A1J1I0R5_9DIPT</name>
<dbReference type="CDD" id="cd07711">
    <property type="entry name" value="MBLAC1-like_MBL-fold"/>
    <property type="match status" value="1"/>
</dbReference>
<dbReference type="GO" id="GO:0031123">
    <property type="term" value="P:RNA 3'-end processing"/>
    <property type="evidence" value="ECO:0007669"/>
    <property type="project" value="UniProtKB-ARBA"/>
</dbReference>
<dbReference type="Pfam" id="PF00753">
    <property type="entry name" value="Lactamase_B"/>
    <property type="match status" value="1"/>
</dbReference>
<evidence type="ECO:0000256" key="3">
    <source>
        <dbReference type="ARBA" id="ARBA00014856"/>
    </source>
</evidence>
<dbReference type="Proteomes" id="UP000183832">
    <property type="component" value="Unassembled WGS sequence"/>
</dbReference>
<comment type="similarity">
    <text evidence="4">Belongs to the peptidase S1 family. CLIP subfamily.</text>
</comment>
<dbReference type="InterPro" id="IPR009003">
    <property type="entry name" value="Peptidase_S1_PA"/>
</dbReference>
<dbReference type="SUPFAM" id="SSF50494">
    <property type="entry name" value="Trypsin-like serine proteases"/>
    <property type="match status" value="1"/>
</dbReference>